<feature type="transmembrane region" description="Helical" evidence="6">
    <location>
        <begin position="535"/>
        <end position="555"/>
    </location>
</feature>
<keyword evidence="3 6" id="KW-0812">Transmembrane</keyword>
<dbReference type="InterPro" id="IPR008457">
    <property type="entry name" value="Cu-R_CopD_dom"/>
</dbReference>
<dbReference type="STRING" id="443156.SAMN04489867_2994"/>
<organism evidence="8 9">
    <name type="scientific">Pedococcus dokdonensis</name>
    <dbReference type="NCBI Taxonomy" id="443156"/>
    <lineage>
        <taxon>Bacteria</taxon>
        <taxon>Bacillati</taxon>
        <taxon>Actinomycetota</taxon>
        <taxon>Actinomycetes</taxon>
        <taxon>Micrococcales</taxon>
        <taxon>Intrasporangiaceae</taxon>
        <taxon>Pedococcus</taxon>
    </lineage>
</organism>
<feature type="transmembrane region" description="Helical" evidence="6">
    <location>
        <begin position="502"/>
        <end position="523"/>
    </location>
</feature>
<feature type="transmembrane region" description="Helical" evidence="6">
    <location>
        <begin position="176"/>
        <end position="196"/>
    </location>
</feature>
<evidence type="ECO:0000256" key="4">
    <source>
        <dbReference type="ARBA" id="ARBA00022989"/>
    </source>
</evidence>
<feature type="transmembrane region" description="Helical" evidence="6">
    <location>
        <begin position="257"/>
        <end position="275"/>
    </location>
</feature>
<evidence type="ECO:0000256" key="2">
    <source>
        <dbReference type="ARBA" id="ARBA00022475"/>
    </source>
</evidence>
<dbReference type="Pfam" id="PF05425">
    <property type="entry name" value="CopD"/>
    <property type="match status" value="1"/>
</dbReference>
<evidence type="ECO:0000313" key="9">
    <source>
        <dbReference type="Proteomes" id="UP000199077"/>
    </source>
</evidence>
<dbReference type="PANTHER" id="PTHR34820:SF4">
    <property type="entry name" value="INNER MEMBRANE PROTEIN YEBZ"/>
    <property type="match status" value="1"/>
</dbReference>
<feature type="transmembrane region" description="Helical" evidence="6">
    <location>
        <begin position="208"/>
        <end position="228"/>
    </location>
</feature>
<name>A0A1H0TVV7_9MICO</name>
<feature type="transmembrane region" description="Helical" evidence="6">
    <location>
        <begin position="109"/>
        <end position="131"/>
    </location>
</feature>
<evidence type="ECO:0000256" key="3">
    <source>
        <dbReference type="ARBA" id="ARBA00022692"/>
    </source>
</evidence>
<evidence type="ECO:0000313" key="8">
    <source>
        <dbReference type="EMBL" id="SDP57880.1"/>
    </source>
</evidence>
<feature type="transmembrane region" description="Helical" evidence="6">
    <location>
        <begin position="453"/>
        <end position="474"/>
    </location>
</feature>
<evidence type="ECO:0000256" key="1">
    <source>
        <dbReference type="ARBA" id="ARBA00004651"/>
    </source>
</evidence>
<feature type="transmembrane region" description="Helical" evidence="6">
    <location>
        <begin position="71"/>
        <end position="88"/>
    </location>
</feature>
<evidence type="ECO:0000259" key="7">
    <source>
        <dbReference type="Pfam" id="PF05425"/>
    </source>
</evidence>
<proteinExistence type="predicted"/>
<feature type="transmembrane region" description="Helical" evidence="6">
    <location>
        <begin position="388"/>
        <end position="408"/>
    </location>
</feature>
<feature type="transmembrane region" description="Helical" evidence="6">
    <location>
        <begin position="287"/>
        <end position="306"/>
    </location>
</feature>
<dbReference type="Pfam" id="PF09678">
    <property type="entry name" value="Caa3_CtaG"/>
    <property type="match status" value="1"/>
</dbReference>
<keyword evidence="5 6" id="KW-0472">Membrane</keyword>
<evidence type="ECO:0000256" key="6">
    <source>
        <dbReference type="SAM" id="Phobius"/>
    </source>
</evidence>
<feature type="domain" description="Copper resistance protein D" evidence="7">
    <location>
        <begin position="249"/>
        <end position="345"/>
    </location>
</feature>
<dbReference type="GO" id="GO:0006825">
    <property type="term" value="P:copper ion transport"/>
    <property type="evidence" value="ECO:0007669"/>
    <property type="project" value="InterPro"/>
</dbReference>
<feature type="transmembrane region" description="Helical" evidence="6">
    <location>
        <begin position="151"/>
        <end position="169"/>
    </location>
</feature>
<dbReference type="RefSeq" id="WP_091787142.1">
    <property type="nucleotide sequence ID" value="NZ_LT629711.1"/>
</dbReference>
<feature type="transmembrane region" description="Helical" evidence="6">
    <location>
        <begin position="327"/>
        <end position="346"/>
    </location>
</feature>
<keyword evidence="4 6" id="KW-1133">Transmembrane helix</keyword>
<dbReference type="InterPro" id="IPR032694">
    <property type="entry name" value="CopC/D"/>
</dbReference>
<dbReference type="EMBL" id="LT629711">
    <property type="protein sequence ID" value="SDP57880.1"/>
    <property type="molecule type" value="Genomic_DNA"/>
</dbReference>
<sequence>MTSSVAPPVRTAGPTPEPAPARLPLPALAVAALLALPLAAVLGEAAAAPVVADPGGLVRWGILYTRVVHDLAAAVTVGLLVHAAYLVPETTRTNRRIVATRLAGIAAGLWAIAGAAGAVFTMAASIGIPLTDPSFGQQFTTFAWTYQPTRVALVTAGVAAAISLGALVATSRATMAWLSVLAVLGLLPLALAGHAAGATDHSTAVNALAVHLVGVSLWVGGLLALALLRPLLVKGNGAGPADGAADFAATAARYSTLAGWCFGAVALSGLQSALIRIGPLSDLGTRYGALLLVKTAALLLLGYAGWRHRRSLLAGLRAGRTASFVRLVVAELVVMGVAIGTAVALARSAPPVPDTPVEDASPAFALTGYPDPGPLTGDAWFTTWTTEWLWLGVALVAVGLYLTGVRRLRKRGDAWPVHRSIVWVLGWAVFVYATSGAPGVYGRVLFSMHMVMHMVVAMLVPLLLVPAAPILLALRALPSRPDKTWGPRELVLQVVHSRVLKVLANPVVAAALFFFSLAIFYYSPLFELALRTHTGHVLMMVHFLLTGYLFTWVLIGIDPGPKKWPPLMLLVVLFATMSFHAFFGVVMTGSTTLLAPEFFEVIKLPWMTDPLRDQHEAGAIAWGIGEAPTVILTLLVAVGWVRTDRAETVRKDRQADRDGDAELAAYNAHLQELKRRNEGRS</sequence>
<evidence type="ECO:0000256" key="5">
    <source>
        <dbReference type="ARBA" id="ARBA00023136"/>
    </source>
</evidence>
<gene>
    <name evidence="8" type="ORF">SAMN04489867_2994</name>
</gene>
<dbReference type="InterPro" id="IPR019108">
    <property type="entry name" value="Caa3_assmbl_CtaG-rel"/>
</dbReference>
<accession>A0A1H0TVV7</accession>
<dbReference type="GO" id="GO:0005886">
    <property type="term" value="C:plasma membrane"/>
    <property type="evidence" value="ECO:0007669"/>
    <property type="project" value="UniProtKB-SubCell"/>
</dbReference>
<dbReference type="AlphaFoldDB" id="A0A1H0TVV7"/>
<dbReference type="PANTHER" id="PTHR34820">
    <property type="entry name" value="INNER MEMBRANE PROTEIN YEBZ"/>
    <property type="match status" value="1"/>
</dbReference>
<dbReference type="OrthoDB" id="5241646at2"/>
<keyword evidence="9" id="KW-1185">Reference proteome</keyword>
<keyword evidence="2" id="KW-1003">Cell membrane</keyword>
<feature type="transmembrane region" description="Helical" evidence="6">
    <location>
        <begin position="619"/>
        <end position="641"/>
    </location>
</feature>
<comment type="subcellular location">
    <subcellularLocation>
        <location evidence="1">Cell membrane</location>
        <topology evidence="1">Multi-pass membrane protein</topology>
    </subcellularLocation>
</comment>
<reference evidence="9" key="1">
    <citation type="submission" date="2016-10" db="EMBL/GenBank/DDBJ databases">
        <authorList>
            <person name="Varghese N."/>
            <person name="Submissions S."/>
        </authorList>
    </citation>
    <scope>NUCLEOTIDE SEQUENCE [LARGE SCALE GENOMIC DNA]</scope>
    <source>
        <strain evidence="9">DSM 22329</strain>
    </source>
</reference>
<feature type="transmembrane region" description="Helical" evidence="6">
    <location>
        <begin position="567"/>
        <end position="599"/>
    </location>
</feature>
<protein>
    <submittedName>
        <fullName evidence="8">Putative copper resistance protein D</fullName>
    </submittedName>
</protein>
<dbReference type="Proteomes" id="UP000199077">
    <property type="component" value="Chromosome I"/>
</dbReference>
<feature type="transmembrane region" description="Helical" evidence="6">
    <location>
        <begin position="420"/>
        <end position="441"/>
    </location>
</feature>